<dbReference type="KEGG" id="cci:CC1G_05944"/>
<reference evidence="2 3" key="1">
    <citation type="journal article" date="2010" name="Proc. Natl. Acad. Sci. U.S.A.">
        <title>Insights into evolution of multicellular fungi from the assembled chromosomes of the mushroom Coprinopsis cinerea (Coprinus cinereus).</title>
        <authorList>
            <person name="Stajich J.E."/>
            <person name="Wilke S.K."/>
            <person name="Ahren D."/>
            <person name="Au C.H."/>
            <person name="Birren B.W."/>
            <person name="Borodovsky M."/>
            <person name="Burns C."/>
            <person name="Canback B."/>
            <person name="Casselton L.A."/>
            <person name="Cheng C.K."/>
            <person name="Deng J."/>
            <person name="Dietrich F.S."/>
            <person name="Fargo D.C."/>
            <person name="Farman M.L."/>
            <person name="Gathman A.C."/>
            <person name="Goldberg J."/>
            <person name="Guigo R."/>
            <person name="Hoegger P.J."/>
            <person name="Hooker J.B."/>
            <person name="Huggins A."/>
            <person name="James T.Y."/>
            <person name="Kamada T."/>
            <person name="Kilaru S."/>
            <person name="Kodira C."/>
            <person name="Kues U."/>
            <person name="Kupfer D."/>
            <person name="Kwan H.S."/>
            <person name="Lomsadze A."/>
            <person name="Li W."/>
            <person name="Lilly W.W."/>
            <person name="Ma L.J."/>
            <person name="Mackey A.J."/>
            <person name="Manning G."/>
            <person name="Martin F."/>
            <person name="Muraguchi H."/>
            <person name="Natvig D.O."/>
            <person name="Palmerini H."/>
            <person name="Ramesh M.A."/>
            <person name="Rehmeyer C.J."/>
            <person name="Roe B.A."/>
            <person name="Shenoy N."/>
            <person name="Stanke M."/>
            <person name="Ter-Hovhannisyan V."/>
            <person name="Tunlid A."/>
            <person name="Velagapudi R."/>
            <person name="Vision T.J."/>
            <person name="Zeng Q."/>
            <person name="Zolan M.E."/>
            <person name="Pukkila P.J."/>
        </authorList>
    </citation>
    <scope>NUCLEOTIDE SEQUENCE [LARGE SCALE GENOMIC DNA]</scope>
    <source>
        <strain evidence="3">Okayama-7 / 130 / ATCC MYA-4618 / FGSC 9003</strain>
    </source>
</reference>
<evidence type="ECO:0000313" key="2">
    <source>
        <dbReference type="EMBL" id="EAU90028.2"/>
    </source>
</evidence>
<feature type="region of interest" description="Disordered" evidence="1">
    <location>
        <begin position="92"/>
        <end position="154"/>
    </location>
</feature>
<dbReference type="VEuPathDB" id="FungiDB:CC1G_05944"/>
<dbReference type="Proteomes" id="UP000001861">
    <property type="component" value="Unassembled WGS sequence"/>
</dbReference>
<name>A8NAJ3_COPC7</name>
<dbReference type="GeneID" id="6008321"/>
<evidence type="ECO:0000256" key="1">
    <source>
        <dbReference type="SAM" id="MobiDB-lite"/>
    </source>
</evidence>
<accession>A8NAJ3</accession>
<dbReference type="InParanoid" id="A8NAJ3"/>
<comment type="caution">
    <text evidence="2">The sequence shown here is derived from an EMBL/GenBank/DDBJ whole genome shotgun (WGS) entry which is preliminary data.</text>
</comment>
<dbReference type="RefSeq" id="XP_001831845.2">
    <property type="nucleotide sequence ID" value="XM_001831793.2"/>
</dbReference>
<proteinExistence type="predicted"/>
<sequence length="154" mass="17493">MHRPPALPIPSSAIIHCTNWEDWLNNTNTMERQRRCGWARREVDQWFSRQAVKTPSFTSMETLEVTDHVSTQIQTYRSSYISPFPVEALDEPPAIASRTLQPKSHPSLEAEAMSDKVQSQSFLPRRLSTLSSIPSPDHTAPRVKVDSLSKVDVH</sequence>
<dbReference type="AlphaFoldDB" id="A8NAJ3"/>
<evidence type="ECO:0000313" key="3">
    <source>
        <dbReference type="Proteomes" id="UP000001861"/>
    </source>
</evidence>
<protein>
    <submittedName>
        <fullName evidence="2">Uncharacterized protein</fullName>
    </submittedName>
</protein>
<dbReference type="EMBL" id="AACS02000007">
    <property type="protein sequence ID" value="EAU90028.2"/>
    <property type="molecule type" value="Genomic_DNA"/>
</dbReference>
<feature type="compositionally biased region" description="Polar residues" evidence="1">
    <location>
        <begin position="116"/>
        <end position="134"/>
    </location>
</feature>
<gene>
    <name evidence="2" type="ORF">CC1G_05944</name>
</gene>
<dbReference type="HOGENOM" id="CLU_1704143_0_0_1"/>
<organism evidence="2 3">
    <name type="scientific">Coprinopsis cinerea (strain Okayama-7 / 130 / ATCC MYA-4618 / FGSC 9003)</name>
    <name type="common">Inky cap fungus</name>
    <name type="synonym">Hormographiella aspergillata</name>
    <dbReference type="NCBI Taxonomy" id="240176"/>
    <lineage>
        <taxon>Eukaryota</taxon>
        <taxon>Fungi</taxon>
        <taxon>Dikarya</taxon>
        <taxon>Basidiomycota</taxon>
        <taxon>Agaricomycotina</taxon>
        <taxon>Agaricomycetes</taxon>
        <taxon>Agaricomycetidae</taxon>
        <taxon>Agaricales</taxon>
        <taxon>Agaricineae</taxon>
        <taxon>Psathyrellaceae</taxon>
        <taxon>Coprinopsis</taxon>
    </lineage>
</organism>
<keyword evidence="3" id="KW-1185">Reference proteome</keyword>
<feature type="compositionally biased region" description="Basic and acidic residues" evidence="1">
    <location>
        <begin position="139"/>
        <end position="154"/>
    </location>
</feature>